<comment type="caution">
    <text evidence="1">The sequence shown here is derived from an EMBL/GenBank/DDBJ whole genome shotgun (WGS) entry which is preliminary data.</text>
</comment>
<organism evidence="1 2">
    <name type="scientific">Actinokineospora soli</name>
    <dbReference type="NCBI Taxonomy" id="1048753"/>
    <lineage>
        <taxon>Bacteria</taxon>
        <taxon>Bacillati</taxon>
        <taxon>Actinomycetota</taxon>
        <taxon>Actinomycetes</taxon>
        <taxon>Pseudonocardiales</taxon>
        <taxon>Pseudonocardiaceae</taxon>
        <taxon>Actinokineospora</taxon>
    </lineage>
</organism>
<gene>
    <name evidence="1" type="ORF">ACFQV2_32245</name>
</gene>
<evidence type="ECO:0000313" key="2">
    <source>
        <dbReference type="Proteomes" id="UP001596512"/>
    </source>
</evidence>
<accession>A0ABW2TU54</accession>
<dbReference type="EMBL" id="JBHTEY010000004">
    <property type="protein sequence ID" value="MFC7617397.1"/>
    <property type="molecule type" value="Genomic_DNA"/>
</dbReference>
<sequence>MADTLAIVERAYRGAVEKQFFDALYLAVELHRQLGGMDLLLRGPR</sequence>
<keyword evidence="2" id="KW-1185">Reference proteome</keyword>
<reference evidence="2" key="1">
    <citation type="journal article" date="2019" name="Int. J. Syst. Evol. Microbiol.">
        <title>The Global Catalogue of Microorganisms (GCM) 10K type strain sequencing project: providing services to taxonomists for standard genome sequencing and annotation.</title>
        <authorList>
            <consortium name="The Broad Institute Genomics Platform"/>
            <consortium name="The Broad Institute Genome Sequencing Center for Infectious Disease"/>
            <person name="Wu L."/>
            <person name="Ma J."/>
        </authorList>
    </citation>
    <scope>NUCLEOTIDE SEQUENCE [LARGE SCALE GENOMIC DNA]</scope>
    <source>
        <strain evidence="2">JCM 17695</strain>
    </source>
</reference>
<name>A0ABW2TU54_9PSEU</name>
<proteinExistence type="predicted"/>
<protein>
    <submittedName>
        <fullName evidence="1">Uncharacterized protein</fullName>
    </submittedName>
</protein>
<evidence type="ECO:0000313" key="1">
    <source>
        <dbReference type="EMBL" id="MFC7617397.1"/>
    </source>
</evidence>
<dbReference type="Proteomes" id="UP001596512">
    <property type="component" value="Unassembled WGS sequence"/>
</dbReference>